<keyword evidence="4 12" id="KW-0812">Transmembrane</keyword>
<gene>
    <name evidence="14" type="ORF">PV328_004686</name>
</gene>
<dbReference type="SUPFAM" id="SSF81321">
    <property type="entry name" value="Family A G protein-coupled receptor-like"/>
    <property type="match status" value="1"/>
</dbReference>
<feature type="transmembrane region" description="Helical" evidence="12">
    <location>
        <begin position="104"/>
        <end position="127"/>
    </location>
</feature>
<dbReference type="AlphaFoldDB" id="A0AA39FB12"/>
<keyword evidence="10" id="KW-0807">Transducer</keyword>
<evidence type="ECO:0000256" key="11">
    <source>
        <dbReference type="SAM" id="MobiDB-lite"/>
    </source>
</evidence>
<evidence type="ECO:0000256" key="4">
    <source>
        <dbReference type="ARBA" id="ARBA00022692"/>
    </source>
</evidence>
<feature type="region of interest" description="Disordered" evidence="11">
    <location>
        <begin position="46"/>
        <end position="81"/>
    </location>
</feature>
<evidence type="ECO:0000256" key="8">
    <source>
        <dbReference type="ARBA" id="ARBA00023157"/>
    </source>
</evidence>
<dbReference type="GO" id="GO:0004930">
    <property type="term" value="F:G protein-coupled receptor activity"/>
    <property type="evidence" value="ECO:0007669"/>
    <property type="project" value="UniProtKB-KW"/>
</dbReference>
<keyword evidence="7 12" id="KW-0472">Membrane</keyword>
<sequence>MGGPPKSMEPGHAVGDALAQAQLSGGIAAAVVTVIGRPLPTISETTTAFTTVSSTNTSPEKTSYHNGLEPDPPTMDTPPAKPAITRRKKIATESKREKKARKTLLIITGAFVLCWLPFFVIAILLPVCQSCNINVYLIAFFQWLGYFNSTLNPVIYTIFSPEFRSAFKNLLCRKRRRVGRRLGVRHYM</sequence>
<dbReference type="Gene3D" id="1.20.1070.10">
    <property type="entry name" value="Rhodopsin 7-helix transmembrane proteins"/>
    <property type="match status" value="1"/>
</dbReference>
<dbReference type="Proteomes" id="UP001168990">
    <property type="component" value="Unassembled WGS sequence"/>
</dbReference>
<name>A0AA39FB12_9HYME</name>
<comment type="caution">
    <text evidence="14">The sequence shown here is derived from an EMBL/GenBank/DDBJ whole genome shotgun (WGS) entry which is preliminary data.</text>
</comment>
<reference evidence="14" key="2">
    <citation type="submission" date="2023-03" db="EMBL/GenBank/DDBJ databases">
        <authorList>
            <person name="Inwood S.N."/>
            <person name="Skelly J.G."/>
            <person name="Guhlin J."/>
            <person name="Harrop T.W.R."/>
            <person name="Goldson S.G."/>
            <person name="Dearden P.K."/>
        </authorList>
    </citation>
    <scope>NUCLEOTIDE SEQUENCE</scope>
    <source>
        <strain evidence="14">Irish</strain>
        <tissue evidence="14">Whole body</tissue>
    </source>
</reference>
<accession>A0AA39FB12</accession>
<dbReference type="InterPro" id="IPR000276">
    <property type="entry name" value="GPCR_Rhodpsn"/>
</dbReference>
<dbReference type="PANTHER" id="PTHR24248:SF125">
    <property type="entry name" value="DOPAMINE D2-LIKE RECEPTOR"/>
    <property type="match status" value="1"/>
</dbReference>
<evidence type="ECO:0000256" key="12">
    <source>
        <dbReference type="SAM" id="Phobius"/>
    </source>
</evidence>
<dbReference type="PROSITE" id="PS50262">
    <property type="entry name" value="G_PROTEIN_RECEP_F1_2"/>
    <property type="match status" value="1"/>
</dbReference>
<dbReference type="PRINTS" id="PR00237">
    <property type="entry name" value="GPCRRHODOPSN"/>
</dbReference>
<keyword evidence="8" id="KW-1015">Disulfide bond</keyword>
<proteinExistence type="inferred from homology"/>
<organism evidence="14 15">
    <name type="scientific">Microctonus aethiopoides</name>
    <dbReference type="NCBI Taxonomy" id="144406"/>
    <lineage>
        <taxon>Eukaryota</taxon>
        <taxon>Metazoa</taxon>
        <taxon>Ecdysozoa</taxon>
        <taxon>Arthropoda</taxon>
        <taxon>Hexapoda</taxon>
        <taxon>Insecta</taxon>
        <taxon>Pterygota</taxon>
        <taxon>Neoptera</taxon>
        <taxon>Endopterygota</taxon>
        <taxon>Hymenoptera</taxon>
        <taxon>Apocrita</taxon>
        <taxon>Ichneumonoidea</taxon>
        <taxon>Braconidae</taxon>
        <taxon>Euphorinae</taxon>
        <taxon>Microctonus</taxon>
    </lineage>
</organism>
<evidence type="ECO:0000313" key="14">
    <source>
        <dbReference type="EMBL" id="KAK0166247.1"/>
    </source>
</evidence>
<reference evidence="14" key="1">
    <citation type="journal article" date="2023" name="bioRxiv">
        <title>Scaffold-level genome assemblies of two parasitoid biocontrol wasps reveal the parthenogenesis mechanism and an associated novel virus.</title>
        <authorList>
            <person name="Inwood S."/>
            <person name="Skelly J."/>
            <person name="Guhlin J."/>
            <person name="Harrop T."/>
            <person name="Goldson S."/>
            <person name="Dearden P."/>
        </authorList>
    </citation>
    <scope>NUCLEOTIDE SEQUENCE</scope>
    <source>
        <strain evidence="14">Irish</strain>
        <tissue evidence="14">Whole body</tissue>
    </source>
</reference>
<evidence type="ECO:0000259" key="13">
    <source>
        <dbReference type="PROSITE" id="PS50262"/>
    </source>
</evidence>
<feature type="transmembrane region" description="Helical" evidence="12">
    <location>
        <begin position="133"/>
        <end position="159"/>
    </location>
</feature>
<keyword evidence="3" id="KW-1003">Cell membrane</keyword>
<dbReference type="EMBL" id="JAQQBS010001422">
    <property type="protein sequence ID" value="KAK0166247.1"/>
    <property type="molecule type" value="Genomic_DNA"/>
</dbReference>
<comment type="subcellular location">
    <subcellularLocation>
        <location evidence="1">Cell membrane</location>
        <topology evidence="1">Multi-pass membrane protein</topology>
    </subcellularLocation>
</comment>
<evidence type="ECO:0000256" key="5">
    <source>
        <dbReference type="ARBA" id="ARBA00022989"/>
    </source>
</evidence>
<dbReference type="Pfam" id="PF00001">
    <property type="entry name" value="7tm_1"/>
    <property type="match status" value="1"/>
</dbReference>
<evidence type="ECO:0000256" key="2">
    <source>
        <dbReference type="ARBA" id="ARBA00010663"/>
    </source>
</evidence>
<evidence type="ECO:0000256" key="3">
    <source>
        <dbReference type="ARBA" id="ARBA00022475"/>
    </source>
</evidence>
<dbReference type="GO" id="GO:0005886">
    <property type="term" value="C:plasma membrane"/>
    <property type="evidence" value="ECO:0007669"/>
    <property type="project" value="UniProtKB-SubCell"/>
</dbReference>
<comment type="similarity">
    <text evidence="2">Belongs to the G-protein coupled receptor 1 family.</text>
</comment>
<evidence type="ECO:0000256" key="6">
    <source>
        <dbReference type="ARBA" id="ARBA00023040"/>
    </source>
</evidence>
<keyword evidence="15" id="KW-1185">Reference proteome</keyword>
<dbReference type="InterPro" id="IPR017452">
    <property type="entry name" value="GPCR_Rhodpsn_7TM"/>
</dbReference>
<dbReference type="PANTHER" id="PTHR24248">
    <property type="entry name" value="ADRENERGIC RECEPTOR-RELATED G-PROTEIN COUPLED RECEPTOR"/>
    <property type="match status" value="1"/>
</dbReference>
<keyword evidence="5 12" id="KW-1133">Transmembrane helix</keyword>
<evidence type="ECO:0000256" key="1">
    <source>
        <dbReference type="ARBA" id="ARBA00004651"/>
    </source>
</evidence>
<evidence type="ECO:0000256" key="9">
    <source>
        <dbReference type="ARBA" id="ARBA00023170"/>
    </source>
</evidence>
<evidence type="ECO:0000256" key="10">
    <source>
        <dbReference type="ARBA" id="ARBA00023224"/>
    </source>
</evidence>
<feature type="domain" description="G-protein coupled receptors family 1 profile" evidence="13">
    <location>
        <begin position="83"/>
        <end position="156"/>
    </location>
</feature>
<evidence type="ECO:0000313" key="15">
    <source>
        <dbReference type="Proteomes" id="UP001168990"/>
    </source>
</evidence>
<feature type="compositionally biased region" description="Low complexity" evidence="11">
    <location>
        <begin position="46"/>
        <end position="58"/>
    </location>
</feature>
<keyword evidence="6" id="KW-0297">G-protein coupled receptor</keyword>
<feature type="compositionally biased region" description="Pro residues" evidence="11">
    <location>
        <begin position="70"/>
        <end position="81"/>
    </location>
</feature>
<keyword evidence="9" id="KW-0675">Receptor</keyword>
<evidence type="ECO:0000256" key="7">
    <source>
        <dbReference type="ARBA" id="ARBA00023136"/>
    </source>
</evidence>
<protein>
    <recommendedName>
        <fullName evidence="13">G-protein coupled receptors family 1 profile domain-containing protein</fullName>
    </recommendedName>
</protein>